<dbReference type="InterPro" id="IPR029044">
    <property type="entry name" value="Nucleotide-diphossugar_trans"/>
</dbReference>
<name>A0A9X1UZH0_9FLAO</name>
<dbReference type="InterPro" id="IPR027791">
    <property type="entry name" value="Galactosyl_T_C"/>
</dbReference>
<feature type="domain" description="Glycosyltransferase 2-like" evidence="3">
    <location>
        <begin position="4"/>
        <end position="140"/>
    </location>
</feature>
<comment type="caution">
    <text evidence="5">The sequence shown here is derived from an EMBL/GenBank/DDBJ whole genome shotgun (WGS) entry which is preliminary data.</text>
</comment>
<keyword evidence="2" id="KW-0812">Transmembrane</keyword>
<evidence type="ECO:0000313" key="5">
    <source>
        <dbReference type="EMBL" id="MCG9973257.1"/>
    </source>
</evidence>
<reference evidence="5" key="1">
    <citation type="submission" date="2021-12" db="EMBL/GenBank/DDBJ databases">
        <title>Description of Gramella crocea sp. nov., a new bacterium isolated from activated sludge.</title>
        <authorList>
            <person name="Zhang X."/>
        </authorList>
    </citation>
    <scope>NUCLEOTIDE SEQUENCE</scope>
    <source>
        <strain evidence="5">YB25</strain>
    </source>
</reference>
<keyword evidence="1" id="KW-0808">Transferase</keyword>
<evidence type="ECO:0000256" key="1">
    <source>
        <dbReference type="ARBA" id="ARBA00022679"/>
    </source>
</evidence>
<organism evidence="5 6">
    <name type="scientific">Christiangramia crocea</name>
    <dbReference type="NCBI Taxonomy" id="2904124"/>
    <lineage>
        <taxon>Bacteria</taxon>
        <taxon>Pseudomonadati</taxon>
        <taxon>Bacteroidota</taxon>
        <taxon>Flavobacteriia</taxon>
        <taxon>Flavobacteriales</taxon>
        <taxon>Flavobacteriaceae</taxon>
        <taxon>Christiangramia</taxon>
    </lineage>
</organism>
<keyword evidence="6" id="KW-1185">Reference proteome</keyword>
<dbReference type="InterPro" id="IPR001173">
    <property type="entry name" value="Glyco_trans_2-like"/>
</dbReference>
<feature type="transmembrane region" description="Helical" evidence="2">
    <location>
        <begin position="261"/>
        <end position="285"/>
    </location>
</feature>
<dbReference type="SUPFAM" id="SSF53448">
    <property type="entry name" value="Nucleotide-diphospho-sugar transferases"/>
    <property type="match status" value="1"/>
</dbReference>
<evidence type="ECO:0000259" key="3">
    <source>
        <dbReference type="Pfam" id="PF00535"/>
    </source>
</evidence>
<dbReference type="PANTHER" id="PTHR43179:SF7">
    <property type="entry name" value="RHAMNOSYLTRANSFERASE WBBL"/>
    <property type="match status" value="1"/>
</dbReference>
<keyword evidence="2" id="KW-0472">Membrane</keyword>
<keyword evidence="2" id="KW-1133">Transmembrane helix</keyword>
<protein>
    <submittedName>
        <fullName evidence="5">Glycosyltransferase family 2 protein</fullName>
    </submittedName>
</protein>
<accession>A0A9X1UZH0</accession>
<dbReference type="GO" id="GO:0016740">
    <property type="term" value="F:transferase activity"/>
    <property type="evidence" value="ECO:0007669"/>
    <property type="project" value="UniProtKB-KW"/>
</dbReference>
<dbReference type="PANTHER" id="PTHR43179">
    <property type="entry name" value="RHAMNOSYLTRANSFERASE WBBL"/>
    <property type="match status" value="1"/>
</dbReference>
<sequence>MDISVIIVNYRSWDSLKECLESFGKTSSSDYSFEVIVVDNDSADGRLENFKDEYPEVNFIKNSGNNGFANGCNTGASHARGSFLLFLNPDTRIEPGVLPELLKSYKSNPKIAVLSCLQINEADKYYNQKNSFPSFSRFFGLTRAVYRLFNKSSLRKKFEVKGKLFYPDWVTGAVVFISKEWFEKIDGWNEDYWMYLEDVDICKKAVAMGGKIAVTTEATIFHKHGGASRTNYRTKAITKSEVVISKHVYISNHFSGIKRPVLHLLLIIGVLSEKIFLFLILLLFAPSKAKLNFLILRKLLSYYRNAMSKNTWLSKRSVNYQKL</sequence>
<gene>
    <name evidence="5" type="ORF">LU635_16515</name>
</gene>
<evidence type="ECO:0000313" key="6">
    <source>
        <dbReference type="Proteomes" id="UP001139344"/>
    </source>
</evidence>
<dbReference type="CDD" id="cd04186">
    <property type="entry name" value="GT_2_like_c"/>
    <property type="match status" value="1"/>
</dbReference>
<dbReference type="Gene3D" id="3.90.550.10">
    <property type="entry name" value="Spore Coat Polysaccharide Biosynthesis Protein SpsA, Chain A"/>
    <property type="match status" value="1"/>
</dbReference>
<dbReference type="Pfam" id="PF02709">
    <property type="entry name" value="Glyco_transf_7C"/>
    <property type="match status" value="1"/>
</dbReference>
<dbReference type="Proteomes" id="UP001139344">
    <property type="component" value="Unassembled WGS sequence"/>
</dbReference>
<dbReference type="Pfam" id="PF00535">
    <property type="entry name" value="Glycos_transf_2"/>
    <property type="match status" value="1"/>
</dbReference>
<evidence type="ECO:0000259" key="4">
    <source>
        <dbReference type="Pfam" id="PF02709"/>
    </source>
</evidence>
<feature type="domain" description="Galactosyltransferase C-terminal" evidence="4">
    <location>
        <begin position="161"/>
        <end position="215"/>
    </location>
</feature>
<proteinExistence type="predicted"/>
<dbReference type="EMBL" id="JAJSON010000030">
    <property type="protein sequence ID" value="MCG9973257.1"/>
    <property type="molecule type" value="Genomic_DNA"/>
</dbReference>
<evidence type="ECO:0000256" key="2">
    <source>
        <dbReference type="SAM" id="Phobius"/>
    </source>
</evidence>
<dbReference type="AlphaFoldDB" id="A0A9X1UZH0"/>
<dbReference type="RefSeq" id="WP_240100671.1">
    <property type="nucleotide sequence ID" value="NZ_JAJSON010000030.1"/>
</dbReference>